<comment type="subcellular location">
    <subcellularLocation>
        <location evidence="1">Cell membrane</location>
        <topology evidence="1">Multi-pass membrane protein</topology>
    </subcellularLocation>
</comment>
<dbReference type="NCBIfam" id="TIGR00711">
    <property type="entry name" value="efflux_EmrB"/>
    <property type="match status" value="1"/>
</dbReference>
<evidence type="ECO:0000256" key="6">
    <source>
        <dbReference type="ARBA" id="ARBA00023136"/>
    </source>
</evidence>
<dbReference type="PROSITE" id="PS50850">
    <property type="entry name" value="MFS"/>
    <property type="match status" value="1"/>
</dbReference>
<dbReference type="Gene3D" id="1.20.1250.20">
    <property type="entry name" value="MFS general substrate transporter like domains"/>
    <property type="match status" value="1"/>
</dbReference>
<sequence>MNITKKQKTILTILVIGTFLGFLNQTLMNVALPDIMHEFNISTNLGQWMTNGYMLVNGVMVPLTAFLIQRLTTRTLYLTAAGFFAIGTIIAGFAPTFSILIIGRMIQAIGAGVFGPLMNVVVMNLFTPSKRGSAMGTIGLALNFAPALGPSLSGLVVTNLNWRFLFYLVAPLIIANFILAYFLLKNIGQQKKLRFDFLGVVLSSIGLGSLLYGFSNAGANPWNEFTVWGFVLVGIIVTALFIWHQYTTNTPLLNMSVFKYRQFNVSILINVVLMMAMYGGALMLPLYMQNVRGTTAFQSGLVLFPGALITAFLSPWSGRLYDKYGAKYLTQIGIIVTAIGTFVLASLTLASSLWLAVLGQFIRQLGLVLVIMPIQTEAFNALPLTLIPDGSAMFTTIRQLAASFGTATLVTIMTKSAVNYSQKHSQLSTTLVDLHGIQITFLTAAILMLVAAILTTLLKVKVRDV</sequence>
<dbReference type="PANTHER" id="PTHR42718">
    <property type="entry name" value="MAJOR FACILITATOR SUPERFAMILY MULTIDRUG TRANSPORTER MFSC"/>
    <property type="match status" value="1"/>
</dbReference>
<protein>
    <submittedName>
        <fullName evidence="9">DHA2 family efflux MFS transporter permease subunit</fullName>
    </submittedName>
</protein>
<keyword evidence="2" id="KW-0813">Transport</keyword>
<name>A0A6P2CKW0_9LACO</name>
<evidence type="ECO:0000256" key="5">
    <source>
        <dbReference type="ARBA" id="ARBA00022989"/>
    </source>
</evidence>
<comment type="caution">
    <text evidence="9">The sequence shown here is derived from an EMBL/GenBank/DDBJ whole genome shotgun (WGS) entry which is preliminary data.</text>
</comment>
<dbReference type="Pfam" id="PF07690">
    <property type="entry name" value="MFS_1"/>
    <property type="match status" value="1"/>
</dbReference>
<dbReference type="AlphaFoldDB" id="A0A6P2CKW0"/>
<feature type="transmembrane region" description="Helical" evidence="7">
    <location>
        <begin position="263"/>
        <end position="284"/>
    </location>
</feature>
<accession>A0A6P2CKW0</accession>
<feature type="transmembrane region" description="Helical" evidence="7">
    <location>
        <begin position="108"/>
        <end position="126"/>
    </location>
</feature>
<evidence type="ECO:0000259" key="8">
    <source>
        <dbReference type="PROSITE" id="PS50850"/>
    </source>
</evidence>
<dbReference type="InterPro" id="IPR036259">
    <property type="entry name" value="MFS_trans_sf"/>
</dbReference>
<dbReference type="InterPro" id="IPR011701">
    <property type="entry name" value="MFS"/>
</dbReference>
<dbReference type="OrthoDB" id="9816041at2"/>
<feature type="transmembrane region" description="Helical" evidence="7">
    <location>
        <begin position="138"/>
        <end position="158"/>
    </location>
</feature>
<feature type="transmembrane region" description="Helical" evidence="7">
    <location>
        <begin position="296"/>
        <end position="316"/>
    </location>
</feature>
<evidence type="ECO:0000256" key="3">
    <source>
        <dbReference type="ARBA" id="ARBA00022475"/>
    </source>
</evidence>
<feature type="domain" description="Major facilitator superfamily (MFS) profile" evidence="8">
    <location>
        <begin position="10"/>
        <end position="463"/>
    </location>
</feature>
<evidence type="ECO:0000256" key="2">
    <source>
        <dbReference type="ARBA" id="ARBA00022448"/>
    </source>
</evidence>
<feature type="transmembrane region" description="Helical" evidence="7">
    <location>
        <begin position="399"/>
        <end position="417"/>
    </location>
</feature>
<evidence type="ECO:0000256" key="7">
    <source>
        <dbReference type="SAM" id="Phobius"/>
    </source>
</evidence>
<dbReference type="GO" id="GO:0005886">
    <property type="term" value="C:plasma membrane"/>
    <property type="evidence" value="ECO:0007669"/>
    <property type="project" value="UniProtKB-SubCell"/>
</dbReference>
<dbReference type="PANTHER" id="PTHR42718:SF24">
    <property type="entry name" value="MAJOR FACILITATOR SUPERFAMILY (MFS) PROFILE DOMAIN-CONTAINING PROTEIN"/>
    <property type="match status" value="1"/>
</dbReference>
<feature type="transmembrane region" description="Helical" evidence="7">
    <location>
        <begin position="75"/>
        <end position="102"/>
    </location>
</feature>
<feature type="transmembrane region" description="Helical" evidence="7">
    <location>
        <begin position="9"/>
        <end position="28"/>
    </location>
</feature>
<gene>
    <name evidence="9" type="ORF">ESZ47_07860</name>
</gene>
<feature type="transmembrane region" description="Helical" evidence="7">
    <location>
        <begin position="361"/>
        <end position="387"/>
    </location>
</feature>
<proteinExistence type="predicted"/>
<dbReference type="Proteomes" id="UP000442244">
    <property type="component" value="Unassembled WGS sequence"/>
</dbReference>
<dbReference type="RefSeq" id="WP_148606345.1">
    <property type="nucleotide sequence ID" value="NZ_BSUV01000001.1"/>
</dbReference>
<keyword evidence="3" id="KW-1003">Cell membrane</keyword>
<feature type="transmembrane region" description="Helical" evidence="7">
    <location>
        <begin position="437"/>
        <end position="458"/>
    </location>
</feature>
<evidence type="ECO:0000256" key="1">
    <source>
        <dbReference type="ARBA" id="ARBA00004651"/>
    </source>
</evidence>
<dbReference type="CDD" id="cd17503">
    <property type="entry name" value="MFS_LmrB_MDR_like"/>
    <property type="match status" value="1"/>
</dbReference>
<evidence type="ECO:0000313" key="9">
    <source>
        <dbReference type="EMBL" id="TYC46379.1"/>
    </source>
</evidence>
<evidence type="ECO:0000313" key="10">
    <source>
        <dbReference type="Proteomes" id="UP000442244"/>
    </source>
</evidence>
<organism evidence="9 10">
    <name type="scientific">Leuconostoc litchii</name>
    <dbReference type="NCBI Taxonomy" id="1981069"/>
    <lineage>
        <taxon>Bacteria</taxon>
        <taxon>Bacillati</taxon>
        <taxon>Bacillota</taxon>
        <taxon>Bacilli</taxon>
        <taxon>Lactobacillales</taxon>
        <taxon>Lactobacillaceae</taxon>
        <taxon>Leuconostoc</taxon>
    </lineage>
</organism>
<feature type="transmembrane region" description="Helical" evidence="7">
    <location>
        <begin position="225"/>
        <end position="243"/>
    </location>
</feature>
<dbReference type="EMBL" id="SDGY01000005">
    <property type="protein sequence ID" value="TYC46379.1"/>
    <property type="molecule type" value="Genomic_DNA"/>
</dbReference>
<feature type="transmembrane region" description="Helical" evidence="7">
    <location>
        <begin position="164"/>
        <end position="183"/>
    </location>
</feature>
<keyword evidence="5 7" id="KW-1133">Transmembrane helix</keyword>
<dbReference type="SUPFAM" id="SSF103473">
    <property type="entry name" value="MFS general substrate transporter"/>
    <property type="match status" value="1"/>
</dbReference>
<feature type="transmembrane region" description="Helical" evidence="7">
    <location>
        <begin position="48"/>
        <end position="68"/>
    </location>
</feature>
<feature type="transmembrane region" description="Helical" evidence="7">
    <location>
        <begin position="195"/>
        <end position="213"/>
    </location>
</feature>
<dbReference type="PRINTS" id="PR01036">
    <property type="entry name" value="TCRTETB"/>
</dbReference>
<keyword evidence="6 7" id="KW-0472">Membrane</keyword>
<feature type="transmembrane region" description="Helical" evidence="7">
    <location>
        <begin position="328"/>
        <end position="355"/>
    </location>
</feature>
<dbReference type="Gene3D" id="1.20.1720.10">
    <property type="entry name" value="Multidrug resistance protein D"/>
    <property type="match status" value="1"/>
</dbReference>
<dbReference type="GO" id="GO:0022857">
    <property type="term" value="F:transmembrane transporter activity"/>
    <property type="evidence" value="ECO:0007669"/>
    <property type="project" value="InterPro"/>
</dbReference>
<keyword evidence="4 7" id="KW-0812">Transmembrane</keyword>
<evidence type="ECO:0000256" key="4">
    <source>
        <dbReference type="ARBA" id="ARBA00022692"/>
    </source>
</evidence>
<dbReference type="InterPro" id="IPR004638">
    <property type="entry name" value="EmrB-like"/>
</dbReference>
<dbReference type="InterPro" id="IPR020846">
    <property type="entry name" value="MFS_dom"/>
</dbReference>
<keyword evidence="10" id="KW-1185">Reference proteome</keyword>
<reference evidence="9 10" key="1">
    <citation type="submission" date="2019-01" db="EMBL/GenBank/DDBJ databases">
        <title>Leuconostoc litchii sp. nov., a novel lactic acid bacterium isolated from lychee.</title>
        <authorList>
            <person name="Wang L.-T."/>
        </authorList>
    </citation>
    <scope>NUCLEOTIDE SEQUENCE [LARGE SCALE GENOMIC DNA]</scope>
    <source>
        <strain evidence="9 10">MB7</strain>
    </source>
</reference>